<evidence type="ECO:0000313" key="2">
    <source>
        <dbReference type="EMBL" id="ADC46156.1"/>
    </source>
</evidence>
<reference evidence="2 3" key="1">
    <citation type="journal article" date="2010" name="PLoS ONE">
        <title>The genome sequence of the rumen methanogen Methanobrevibacter ruminantium reveals new possibilities for controlling ruminant methane emissions.</title>
        <authorList>
            <person name="Leahy S.C."/>
            <person name="Kelly W.J."/>
            <person name="Altermann E."/>
            <person name="Ronimus R.S."/>
            <person name="Yeoman C.J."/>
            <person name="Pacheco D.M."/>
            <person name="Li D."/>
            <person name="Kong Z."/>
            <person name="McTavish S."/>
            <person name="Sang C."/>
            <person name="Lambie S.C."/>
            <person name="Janssen P.H."/>
            <person name="Dey D."/>
            <person name="Attwood G.T."/>
        </authorList>
    </citation>
    <scope>NUCLEOTIDE SEQUENCE [LARGE SCALE GENOMIC DNA]</scope>
    <source>
        <strain evidence="3">ATCC 35063 / DSM 1093 / JCM 13430 / OCM 146 / M1</strain>
    </source>
</reference>
<dbReference type="EMBL" id="CP001719">
    <property type="protein sequence ID" value="ADC46156.1"/>
    <property type="molecule type" value="Genomic_DNA"/>
</dbReference>
<dbReference type="HOGENOM" id="CLU_2550323_0_0_2"/>
<evidence type="ECO:0000256" key="1">
    <source>
        <dbReference type="SAM" id="MobiDB-lite"/>
    </source>
</evidence>
<name>D3DZY0_METRM</name>
<dbReference type="STRING" id="634498.mru_0304"/>
<organism evidence="2 3">
    <name type="scientific">Methanobrevibacter ruminantium (strain ATCC 35063 / DSM 1093 / JCM 13430 / OCM 146 / M1)</name>
    <name type="common">Methanobacterium ruminantium</name>
    <dbReference type="NCBI Taxonomy" id="634498"/>
    <lineage>
        <taxon>Archaea</taxon>
        <taxon>Methanobacteriati</taxon>
        <taxon>Methanobacteriota</taxon>
        <taxon>Methanomada group</taxon>
        <taxon>Methanobacteria</taxon>
        <taxon>Methanobacteriales</taxon>
        <taxon>Methanobacteriaceae</taxon>
        <taxon>Methanobrevibacter</taxon>
    </lineage>
</organism>
<dbReference type="KEGG" id="mru:mru_0304"/>
<proteinExistence type="predicted"/>
<dbReference type="Proteomes" id="UP000008680">
    <property type="component" value="Chromosome"/>
</dbReference>
<evidence type="ECO:0000313" key="3">
    <source>
        <dbReference type="Proteomes" id="UP000008680"/>
    </source>
</evidence>
<dbReference type="AlphaFoldDB" id="D3DZY0"/>
<keyword evidence="3" id="KW-1185">Reference proteome</keyword>
<sequence>MSDSPLRNGSSLLLRNWSIPKWERNTRASLTEPSHCCTRSSEPETSSSPTKNGNSWRMLLSLSATNRAQVFLEGLYEVPLFL</sequence>
<accession>D3DZY0</accession>
<protein>
    <submittedName>
        <fullName evidence="2">Uncharacterized protein</fullName>
    </submittedName>
</protein>
<gene>
    <name evidence="2" type="ordered locus">mru_0304</name>
</gene>
<feature type="region of interest" description="Disordered" evidence="1">
    <location>
        <begin position="28"/>
        <end position="54"/>
    </location>
</feature>